<proteinExistence type="predicted"/>
<dbReference type="Pfam" id="PF11132">
    <property type="entry name" value="SplA"/>
    <property type="match status" value="1"/>
</dbReference>
<accession>A0A323TH14</accession>
<feature type="region of interest" description="Disordered" evidence="1">
    <location>
        <begin position="69"/>
        <end position="93"/>
    </location>
</feature>
<name>A0A323TH14_9BACI</name>
<dbReference type="RefSeq" id="WP_110607694.1">
    <property type="nucleotide sequence ID" value="NZ_PDOD01000001.1"/>
</dbReference>
<evidence type="ECO:0000256" key="1">
    <source>
        <dbReference type="SAM" id="MobiDB-lite"/>
    </source>
</evidence>
<dbReference type="Proteomes" id="UP000248214">
    <property type="component" value="Unassembled WGS sequence"/>
</dbReference>
<organism evidence="2 3">
    <name type="scientific">Salipaludibacillus keqinensis</name>
    <dbReference type="NCBI Taxonomy" id="2045207"/>
    <lineage>
        <taxon>Bacteria</taxon>
        <taxon>Bacillati</taxon>
        <taxon>Bacillota</taxon>
        <taxon>Bacilli</taxon>
        <taxon>Bacillales</taxon>
        <taxon>Bacillaceae</taxon>
    </lineage>
</organism>
<reference evidence="2 3" key="1">
    <citation type="submission" date="2017-10" db="EMBL/GenBank/DDBJ databases">
        <title>Bacillus sp. nov., a halophilic bacterium isolated from a Keqin Lake.</title>
        <authorList>
            <person name="Wang H."/>
        </authorList>
    </citation>
    <scope>NUCLEOTIDE SEQUENCE [LARGE SCALE GENOMIC DNA]</scope>
    <source>
        <strain evidence="2 3">KQ-12</strain>
    </source>
</reference>
<protein>
    <submittedName>
        <fullName evidence="2">Transcriptional regulator</fullName>
    </submittedName>
</protein>
<sequence length="93" mass="10800">MYSKELHAGDQVYIIQRNPHTQSVAHIQEASIVENPYHPGELSLFFMEEYYPLTDDFALYTSYQEAEDEYTSSFSSDSSDDTVHHNPIQEAYE</sequence>
<dbReference type="OrthoDB" id="2970581at2"/>
<dbReference type="EMBL" id="PDOD01000001">
    <property type="protein sequence ID" value="PYZ94059.1"/>
    <property type="molecule type" value="Genomic_DNA"/>
</dbReference>
<comment type="caution">
    <text evidence="2">The sequence shown here is derived from an EMBL/GenBank/DDBJ whole genome shotgun (WGS) entry which is preliminary data.</text>
</comment>
<dbReference type="InterPro" id="IPR022608">
    <property type="entry name" value="Tscrpt_reg_SplA"/>
</dbReference>
<keyword evidence="3" id="KW-1185">Reference proteome</keyword>
<dbReference type="AlphaFoldDB" id="A0A323TH14"/>
<gene>
    <name evidence="2" type="ORF">CR194_00520</name>
</gene>
<evidence type="ECO:0000313" key="2">
    <source>
        <dbReference type="EMBL" id="PYZ94059.1"/>
    </source>
</evidence>
<evidence type="ECO:0000313" key="3">
    <source>
        <dbReference type="Proteomes" id="UP000248214"/>
    </source>
</evidence>